<keyword evidence="6 16" id="KW-0812">Transmembrane</keyword>
<keyword evidence="7 16" id="KW-1133">Transmembrane helix</keyword>
<dbReference type="OrthoDB" id="6493944at2759"/>
<feature type="transmembrane region" description="Helical" evidence="16">
    <location>
        <begin position="792"/>
        <end position="814"/>
    </location>
</feature>
<evidence type="ECO:0000313" key="19">
    <source>
        <dbReference type="Proteomes" id="UP000076842"/>
    </source>
</evidence>
<evidence type="ECO:0000259" key="17">
    <source>
        <dbReference type="PROSITE" id="PS51382"/>
    </source>
</evidence>
<feature type="domain" description="SPX" evidence="17">
    <location>
        <begin position="1"/>
        <end position="175"/>
    </location>
</feature>
<feature type="region of interest" description="Disordered" evidence="15">
    <location>
        <begin position="690"/>
        <end position="738"/>
    </location>
</feature>
<name>A0A165DTC6_9BASI</name>
<evidence type="ECO:0000256" key="2">
    <source>
        <dbReference type="ARBA" id="ARBA00004128"/>
    </source>
</evidence>
<feature type="compositionally biased region" description="Low complexity" evidence="15">
    <location>
        <begin position="533"/>
        <end position="545"/>
    </location>
</feature>
<evidence type="ECO:0000256" key="6">
    <source>
        <dbReference type="ARBA" id="ARBA00022692"/>
    </source>
</evidence>
<evidence type="ECO:0000256" key="9">
    <source>
        <dbReference type="ARBA" id="ARBA00050204"/>
    </source>
</evidence>
<dbReference type="FunFam" id="3.20.100.30:FF:000001">
    <property type="entry name" value="Vacuolar transporter chaperone 4"/>
    <property type="match status" value="1"/>
</dbReference>
<comment type="catalytic activity">
    <reaction evidence="9">
        <text>[phosphate](n) + ATP = [phosphate](n+1) + ADP</text>
        <dbReference type="Rhea" id="RHEA:19573"/>
        <dbReference type="Rhea" id="RHEA-COMP:9859"/>
        <dbReference type="Rhea" id="RHEA-COMP:14280"/>
        <dbReference type="ChEBI" id="CHEBI:16838"/>
        <dbReference type="ChEBI" id="CHEBI:30616"/>
        <dbReference type="ChEBI" id="CHEBI:456216"/>
        <dbReference type="EC" id="2.7.4.1"/>
    </reaction>
    <physiologicalReaction direction="left-to-right" evidence="9">
        <dbReference type="Rhea" id="RHEA:19574"/>
    </physiologicalReaction>
</comment>
<evidence type="ECO:0000256" key="15">
    <source>
        <dbReference type="SAM" id="MobiDB-lite"/>
    </source>
</evidence>
<feature type="region of interest" description="Disordered" evidence="15">
    <location>
        <begin position="83"/>
        <end position="118"/>
    </location>
</feature>
<dbReference type="STRING" id="1353952.A0A165DTC6"/>
<feature type="region of interest" description="Disordered" evidence="15">
    <location>
        <begin position="600"/>
        <end position="664"/>
    </location>
</feature>
<dbReference type="PROSITE" id="PS51382">
    <property type="entry name" value="SPX"/>
    <property type="match status" value="1"/>
</dbReference>
<keyword evidence="5" id="KW-0808">Transferase</keyword>
<feature type="transmembrane region" description="Helical" evidence="16">
    <location>
        <begin position="767"/>
        <end position="785"/>
    </location>
</feature>
<evidence type="ECO:0000256" key="10">
    <source>
        <dbReference type="ARBA" id="ARBA00061390"/>
    </source>
</evidence>
<sequence>MKFGIKLQEELYKEWEPYYLEYGRLKSLLKSKDRVWTAANERQFKNALEKELDKIADFQDSKIPELEKRVALADQAVTSLVAEYRDREEGGSEEGSGRDLEAADDGGSEDEDWDDSDDRDAMEDRFAELEIEVAYLVADIHDLAVFSKLNLAGFYKIIKKHDKRTGMDLKTKFLPHLLSRRPFYKYDWETLIVKLSKIYDLVQTRGHPVQGDPSAGGSQSAFERQTTKYWVHEDYLVPLKLAIMRHLPVLVFDPKKQFKTDDTSITSIYFDNEDLELYLGRLEKTEGAQAIRLRWYGGMDNKQIFVERKTHREDWTGEKSVKARFPIKEDKVNAYLRGEYTMDAEFQALVEKGKKSQDEVNVMKQLAQEVQESVREKHLQPVMRSFYHRTAFQLPGDARVRISLDTELTLVREDNWDGKIRSGDNWRRMDIGIDWPFNQVDKDDIERFPYGVLEVKLQTQVGQEPPQWVRDLVGSEMVESVPKFSKFIHGCATLLPSRVDLVPYWLPQMGVKINEKPRTRRATTLRFDRPNVTTGSRSETTSGTTPDAEHDQPEVPFQHAEPVSSGEEDEDMDVAVASDEAIIAGVPIASASEALAFRQAHTAEEPKTPGKGKSTPGEIPEEAEVMDVFTPYLRQRRKSSSARPDSQEGTADRRRGSVAQNSFGITPLKTADAFDKNFQARLHEVLSDAKTEAARRDTEQVARDADRDSEEEDADDEREGGPAGKGAQNNGTTYVTDIHAPPGHKIAIPVRVEPKVYFANERTFLKWQSFAILISAIATALLNFVPANDTIGIISAGAFTAAALTAIAYSALLYVWRALKLQKGEASSVYYDKYGPTVLCGVLLAATLLNVGLRLHEFL</sequence>
<evidence type="ECO:0000256" key="7">
    <source>
        <dbReference type="ARBA" id="ARBA00022989"/>
    </source>
</evidence>
<evidence type="ECO:0000256" key="12">
    <source>
        <dbReference type="ARBA" id="ARBA00075894"/>
    </source>
</evidence>
<feature type="compositionally biased region" description="Basic and acidic residues" evidence="15">
    <location>
        <begin position="690"/>
        <end position="706"/>
    </location>
</feature>
<evidence type="ECO:0000256" key="13">
    <source>
        <dbReference type="ARBA" id="ARBA00080494"/>
    </source>
</evidence>
<accession>A0A165DTC6</accession>
<dbReference type="FunCoup" id="A0A165DTC6">
    <property type="interactions" value="25"/>
</dbReference>
<feature type="compositionally biased region" description="Acidic residues" evidence="15">
    <location>
        <begin position="707"/>
        <end position="718"/>
    </location>
</feature>
<protein>
    <recommendedName>
        <fullName evidence="11">Vacuolar transporter chaperone complex subunit 4</fullName>
        <ecNumber evidence="3">2.7.4.1</ecNumber>
    </recommendedName>
    <alternativeName>
        <fullName evidence="13">Polyphosphate kinase</fullName>
    </alternativeName>
    <alternativeName>
        <fullName evidence="12">SPX-dependent polyphosphate polymerase VTC subunit 4</fullName>
    </alternativeName>
    <alternativeName>
        <fullName evidence="14">Vacuolar membrane polyphosphate polymerase catalytic subunit</fullName>
    </alternativeName>
</protein>
<feature type="compositionally biased region" description="Basic and acidic residues" evidence="15">
    <location>
        <begin position="83"/>
        <end position="101"/>
    </location>
</feature>
<dbReference type="Pfam" id="PF02656">
    <property type="entry name" value="DUF202"/>
    <property type="match status" value="1"/>
</dbReference>
<feature type="region of interest" description="Disordered" evidence="15">
    <location>
        <begin position="516"/>
        <end position="572"/>
    </location>
</feature>
<dbReference type="GO" id="GO:0006799">
    <property type="term" value="P:polyphosphate biosynthetic process"/>
    <property type="evidence" value="ECO:0007669"/>
    <property type="project" value="UniProtKB-ARBA"/>
</dbReference>
<feature type="transmembrane region" description="Helical" evidence="16">
    <location>
        <begin position="834"/>
        <end position="853"/>
    </location>
</feature>
<comment type="cofactor">
    <cofactor evidence="1">
        <name>Mn(2+)</name>
        <dbReference type="ChEBI" id="CHEBI:29035"/>
    </cofactor>
</comment>
<reference evidence="18 19" key="1">
    <citation type="journal article" date="2016" name="Mol. Biol. Evol.">
        <title>Comparative Genomics of Early-Diverging Mushroom-Forming Fungi Provides Insights into the Origins of Lignocellulose Decay Capabilities.</title>
        <authorList>
            <person name="Nagy L.G."/>
            <person name="Riley R."/>
            <person name="Tritt A."/>
            <person name="Adam C."/>
            <person name="Daum C."/>
            <person name="Floudas D."/>
            <person name="Sun H."/>
            <person name="Yadav J.S."/>
            <person name="Pangilinan J."/>
            <person name="Larsson K.H."/>
            <person name="Matsuura K."/>
            <person name="Barry K."/>
            <person name="Labutti K."/>
            <person name="Kuo R."/>
            <person name="Ohm R.A."/>
            <person name="Bhattacharya S.S."/>
            <person name="Shirouzu T."/>
            <person name="Yoshinaga Y."/>
            <person name="Martin F.M."/>
            <person name="Grigoriev I.V."/>
            <person name="Hibbett D.S."/>
        </authorList>
    </citation>
    <scope>NUCLEOTIDE SEQUENCE [LARGE SCALE GENOMIC DNA]</scope>
    <source>
        <strain evidence="18 19">HHB12733</strain>
    </source>
</reference>
<dbReference type="EC" id="2.7.4.1" evidence="3"/>
<dbReference type="GO" id="GO:0033254">
    <property type="term" value="C:vacuolar transporter chaperone complex"/>
    <property type="evidence" value="ECO:0007669"/>
    <property type="project" value="TreeGrafter"/>
</dbReference>
<dbReference type="InterPro" id="IPR018966">
    <property type="entry name" value="VTC_domain"/>
</dbReference>
<proteinExistence type="inferred from homology"/>
<feature type="compositionally biased region" description="Acidic residues" evidence="15">
    <location>
        <begin position="102"/>
        <end position="118"/>
    </location>
</feature>
<dbReference type="InterPro" id="IPR042267">
    <property type="entry name" value="VTC_sf"/>
</dbReference>
<keyword evidence="4" id="KW-0926">Vacuole</keyword>
<dbReference type="GO" id="GO:0008976">
    <property type="term" value="F:polyphosphate kinase activity"/>
    <property type="evidence" value="ECO:0007669"/>
    <property type="project" value="UniProtKB-EC"/>
</dbReference>
<organism evidence="18 19">
    <name type="scientific">Calocera cornea HHB12733</name>
    <dbReference type="NCBI Taxonomy" id="1353952"/>
    <lineage>
        <taxon>Eukaryota</taxon>
        <taxon>Fungi</taxon>
        <taxon>Dikarya</taxon>
        <taxon>Basidiomycota</taxon>
        <taxon>Agaricomycotina</taxon>
        <taxon>Dacrymycetes</taxon>
        <taxon>Dacrymycetales</taxon>
        <taxon>Dacrymycetaceae</taxon>
        <taxon>Calocera</taxon>
    </lineage>
</organism>
<dbReference type="CDD" id="cd14480">
    <property type="entry name" value="SPX_VTC2_like"/>
    <property type="match status" value="1"/>
</dbReference>
<evidence type="ECO:0000256" key="3">
    <source>
        <dbReference type="ARBA" id="ARBA00012960"/>
    </source>
</evidence>
<dbReference type="AlphaFoldDB" id="A0A165DTC6"/>
<evidence type="ECO:0000256" key="14">
    <source>
        <dbReference type="ARBA" id="ARBA00081313"/>
    </source>
</evidence>
<dbReference type="PANTHER" id="PTHR46140:SF1">
    <property type="entry name" value="VACUOLAR TRANSPORTER CHAPERONE COMPLEX SUBUNIT 4-RELATED"/>
    <property type="match status" value="1"/>
</dbReference>
<dbReference type="EMBL" id="KV424035">
    <property type="protein sequence ID" value="KZT53506.1"/>
    <property type="molecule type" value="Genomic_DNA"/>
</dbReference>
<dbReference type="CDD" id="cd07751">
    <property type="entry name" value="PolyPPase_VTC4_like"/>
    <property type="match status" value="1"/>
</dbReference>
<comment type="subcellular location">
    <subcellularLocation>
        <location evidence="2">Vacuole membrane</location>
        <topology evidence="2">Multi-pass membrane protein</topology>
    </subcellularLocation>
</comment>
<dbReference type="InParanoid" id="A0A165DTC6"/>
<evidence type="ECO:0000256" key="16">
    <source>
        <dbReference type="SAM" id="Phobius"/>
    </source>
</evidence>
<evidence type="ECO:0000313" key="18">
    <source>
        <dbReference type="EMBL" id="KZT53506.1"/>
    </source>
</evidence>
<evidence type="ECO:0000256" key="8">
    <source>
        <dbReference type="ARBA" id="ARBA00023136"/>
    </source>
</evidence>
<keyword evidence="8 16" id="KW-0472">Membrane</keyword>
<dbReference type="InterPro" id="IPR004331">
    <property type="entry name" value="SPX_dom"/>
</dbReference>
<evidence type="ECO:0000256" key="5">
    <source>
        <dbReference type="ARBA" id="ARBA00022679"/>
    </source>
</evidence>
<dbReference type="Gene3D" id="3.20.100.30">
    <property type="entry name" value="VTC, catalytic tunnel domain"/>
    <property type="match status" value="1"/>
</dbReference>
<keyword evidence="19" id="KW-1185">Reference proteome</keyword>
<dbReference type="Pfam" id="PF09359">
    <property type="entry name" value="VTC"/>
    <property type="match status" value="1"/>
</dbReference>
<dbReference type="InterPro" id="IPR051572">
    <property type="entry name" value="VTC_Complex_Subunit"/>
</dbReference>
<dbReference type="Proteomes" id="UP000076842">
    <property type="component" value="Unassembled WGS sequence"/>
</dbReference>
<dbReference type="InterPro" id="IPR003807">
    <property type="entry name" value="DUF202"/>
</dbReference>
<dbReference type="PANTHER" id="PTHR46140">
    <property type="entry name" value="VACUOLAR TRANSPORTER CHAPERONE 1-RELATED"/>
    <property type="match status" value="1"/>
</dbReference>
<evidence type="ECO:0000256" key="11">
    <source>
        <dbReference type="ARBA" id="ARBA00067464"/>
    </source>
</evidence>
<dbReference type="GO" id="GO:0000329">
    <property type="term" value="C:fungal-type vacuole membrane"/>
    <property type="evidence" value="ECO:0007669"/>
    <property type="project" value="TreeGrafter"/>
</dbReference>
<comment type="similarity">
    <text evidence="10">Belongs to the VTC4 family.</text>
</comment>
<evidence type="ECO:0000256" key="1">
    <source>
        <dbReference type="ARBA" id="ARBA00001936"/>
    </source>
</evidence>
<gene>
    <name evidence="18" type="ORF">CALCODRAFT_486270</name>
</gene>
<evidence type="ECO:0000256" key="4">
    <source>
        <dbReference type="ARBA" id="ARBA00022554"/>
    </source>
</evidence>